<reference evidence="3 4" key="1">
    <citation type="submission" date="2023-07" db="EMBL/GenBank/DDBJ databases">
        <title>Genomic Encyclopedia of Type Strains, Phase IV (KMG-IV): sequencing the most valuable type-strain genomes for metagenomic binning, comparative biology and taxonomic classification.</title>
        <authorList>
            <person name="Goeker M."/>
        </authorList>
    </citation>
    <scope>NUCLEOTIDE SEQUENCE [LARGE SCALE GENOMIC DNA]</scope>
    <source>
        <strain evidence="3 4">DSM 9768</strain>
    </source>
</reference>
<dbReference type="SUPFAM" id="SSF55298">
    <property type="entry name" value="YjgF-like"/>
    <property type="match status" value="1"/>
</dbReference>
<keyword evidence="4" id="KW-1185">Reference proteome</keyword>
<protein>
    <recommendedName>
        <fullName evidence="1 2">chorismate mutase</fullName>
        <ecNumber evidence="1 2">5.4.99.5</ecNumber>
    </recommendedName>
</protein>
<dbReference type="NCBIfam" id="TIGR01796">
    <property type="entry name" value="CM_mono_aroH"/>
    <property type="match status" value="1"/>
</dbReference>
<dbReference type="InterPro" id="IPR008243">
    <property type="entry name" value="Chorismate_mutase_AroH"/>
</dbReference>
<dbReference type="PANTHER" id="PTHR21164:SF0">
    <property type="entry name" value="CHORISMATE MUTASE AROH"/>
    <property type="match status" value="1"/>
</dbReference>
<evidence type="ECO:0000313" key="3">
    <source>
        <dbReference type="EMBL" id="MDQ0257473.1"/>
    </source>
</evidence>
<dbReference type="CDD" id="cd02185">
    <property type="entry name" value="AroH"/>
    <property type="match status" value="1"/>
</dbReference>
<keyword evidence="2" id="KW-0028">Amino-acid biosynthesis</keyword>
<keyword evidence="2 3" id="KW-0413">Isomerase</keyword>
<dbReference type="EMBL" id="JAUSUG010000028">
    <property type="protein sequence ID" value="MDQ0257473.1"/>
    <property type="molecule type" value="Genomic_DNA"/>
</dbReference>
<comment type="catalytic activity">
    <reaction evidence="2">
        <text>chorismate = prephenate</text>
        <dbReference type="Rhea" id="RHEA:13897"/>
        <dbReference type="ChEBI" id="CHEBI:29748"/>
        <dbReference type="ChEBI" id="CHEBI:29934"/>
        <dbReference type="EC" id="5.4.99.5"/>
    </reaction>
</comment>
<proteinExistence type="predicted"/>
<comment type="caution">
    <text evidence="3">The sequence shown here is derived from an EMBL/GenBank/DDBJ whole genome shotgun (WGS) entry which is preliminary data.</text>
</comment>
<dbReference type="RefSeq" id="WP_307331240.1">
    <property type="nucleotide sequence ID" value="NZ_JAUSUG010000028.1"/>
</dbReference>
<evidence type="ECO:0000313" key="4">
    <source>
        <dbReference type="Proteomes" id="UP001230005"/>
    </source>
</evidence>
<dbReference type="PANTHER" id="PTHR21164">
    <property type="entry name" value="CHORISMATE MUTASE"/>
    <property type="match status" value="1"/>
</dbReference>
<dbReference type="PIRSF" id="PIRSF005965">
    <property type="entry name" value="Chor_mut_AroH"/>
    <property type="match status" value="1"/>
</dbReference>
<accession>A0ABU0A1V7</accession>
<dbReference type="GO" id="GO:0004106">
    <property type="term" value="F:chorismate mutase activity"/>
    <property type="evidence" value="ECO:0007669"/>
    <property type="project" value="UniProtKB-EC"/>
</dbReference>
<keyword evidence="2" id="KW-0057">Aromatic amino acid biosynthesis</keyword>
<sequence>MVRGIRGAITVENNNSDEIIAAAARLVKEMQDANQYHPDDISHMLITVTHDLNAAFPAAGLRQLDGYDLVPVMCAQEIPVPNSLEKCIRIMATVNTSKRPDEVQHIYLERAVKLRPDLALTNKCDSR</sequence>
<dbReference type="Proteomes" id="UP001230005">
    <property type="component" value="Unassembled WGS sequence"/>
</dbReference>
<evidence type="ECO:0000256" key="2">
    <source>
        <dbReference type="PROSITE-ProRule" id="PRU00514"/>
    </source>
</evidence>
<name>A0ABU0A1V7_9BACI</name>
<gene>
    <name evidence="3" type="ORF">J2S74_004931</name>
</gene>
<organism evidence="3 4">
    <name type="scientific">Evansella vedderi</name>
    <dbReference type="NCBI Taxonomy" id="38282"/>
    <lineage>
        <taxon>Bacteria</taxon>
        <taxon>Bacillati</taxon>
        <taxon>Bacillota</taxon>
        <taxon>Bacilli</taxon>
        <taxon>Bacillales</taxon>
        <taxon>Bacillaceae</taxon>
        <taxon>Evansella</taxon>
    </lineage>
</organism>
<dbReference type="EC" id="5.4.99.5" evidence="1 2"/>
<dbReference type="PROSITE" id="PS51167">
    <property type="entry name" value="CHORISMATE_MUT_1"/>
    <property type="match status" value="1"/>
</dbReference>
<dbReference type="Gene3D" id="3.30.1330.40">
    <property type="entry name" value="RutC-like"/>
    <property type="match status" value="1"/>
</dbReference>
<dbReference type="InterPro" id="IPR035959">
    <property type="entry name" value="RutC-like_sf"/>
</dbReference>
<dbReference type="Pfam" id="PF07736">
    <property type="entry name" value="CM_1"/>
    <property type="match status" value="1"/>
</dbReference>
<evidence type="ECO:0000256" key="1">
    <source>
        <dbReference type="NCBIfam" id="TIGR01796"/>
    </source>
</evidence>